<organism evidence="1">
    <name type="scientific">uncultured Cytophagales bacterium</name>
    <dbReference type="NCBI Taxonomy" id="158755"/>
    <lineage>
        <taxon>Bacteria</taxon>
        <taxon>Pseudomonadati</taxon>
        <taxon>Bacteroidota</taxon>
        <taxon>Sphingobacteriia</taxon>
        <taxon>Sphingobacteriales</taxon>
        <taxon>environmental samples</taxon>
    </lineage>
</organism>
<reference evidence="1" key="1">
    <citation type="submission" date="2020-02" db="EMBL/GenBank/DDBJ databases">
        <authorList>
            <person name="Meier V. D."/>
        </authorList>
    </citation>
    <scope>NUCLEOTIDE SEQUENCE</scope>
    <source>
        <strain evidence="1">AVDCRST_MAG56</strain>
    </source>
</reference>
<accession>A0A6J4JZ62</accession>
<name>A0A6J4JZ62_9SPHI</name>
<proteinExistence type="predicted"/>
<sequence>MLRPGPAPNGSPAAAFAAICLGLCGLTGHAHGLPEGWEEGPAGQPGGGFCRPATGAGQVTYSV</sequence>
<dbReference type="AlphaFoldDB" id="A0A6J4JZ62"/>
<dbReference type="EMBL" id="CADCTQ010000386">
    <property type="protein sequence ID" value="CAA9291597.1"/>
    <property type="molecule type" value="Genomic_DNA"/>
</dbReference>
<protein>
    <submittedName>
        <fullName evidence="1">Uncharacterized protein</fullName>
    </submittedName>
</protein>
<evidence type="ECO:0000313" key="1">
    <source>
        <dbReference type="EMBL" id="CAA9291597.1"/>
    </source>
</evidence>
<gene>
    <name evidence="1" type="ORF">AVDCRST_MAG56-4624</name>
</gene>